<dbReference type="STRING" id="1855383.SAMN05216548_11651"/>
<keyword evidence="3" id="KW-1185">Reference proteome</keyword>
<evidence type="ECO:0008006" key="4">
    <source>
        <dbReference type="Google" id="ProtNLM"/>
    </source>
</evidence>
<accession>A0A1H9NL59</accession>
<sequence>MSETTLFISQTFRREGGRLVADPQKTHPTAEAAIATAERLGARKAGAVALGLTGSMEGESWDEPEVLFRTGDLPPELDGEEVPSGSGYDDVLPQSGDGGEARTTGLPRPRGFGPEAEALAVEVLTYLAADPQLLELFLSESGLTPEHIRQAATLPAFLPGVLEFLMTHEAVLVEYANFAGRRPEDLSGLITHALK</sequence>
<dbReference type="AlphaFoldDB" id="A0A1H9NL59"/>
<evidence type="ECO:0000313" key="3">
    <source>
        <dbReference type="Proteomes" id="UP000199647"/>
    </source>
</evidence>
<organism evidence="2 3">
    <name type="scientific">Faunimonas pinastri</name>
    <dbReference type="NCBI Taxonomy" id="1855383"/>
    <lineage>
        <taxon>Bacteria</taxon>
        <taxon>Pseudomonadati</taxon>
        <taxon>Pseudomonadota</taxon>
        <taxon>Alphaproteobacteria</taxon>
        <taxon>Hyphomicrobiales</taxon>
        <taxon>Afifellaceae</taxon>
        <taxon>Faunimonas</taxon>
    </lineage>
</organism>
<dbReference type="RefSeq" id="WP_238858397.1">
    <property type="nucleotide sequence ID" value="NZ_FOFG01000016.1"/>
</dbReference>
<proteinExistence type="predicted"/>
<evidence type="ECO:0000313" key="2">
    <source>
        <dbReference type="EMBL" id="SER36389.1"/>
    </source>
</evidence>
<feature type="region of interest" description="Disordered" evidence="1">
    <location>
        <begin position="70"/>
        <end position="111"/>
    </location>
</feature>
<name>A0A1H9NL59_9HYPH</name>
<protein>
    <recommendedName>
        <fullName evidence="4">DUF3572 family protein</fullName>
    </recommendedName>
</protein>
<evidence type="ECO:0000256" key="1">
    <source>
        <dbReference type="SAM" id="MobiDB-lite"/>
    </source>
</evidence>
<dbReference type="EMBL" id="FOFG01000016">
    <property type="protein sequence ID" value="SER36389.1"/>
    <property type="molecule type" value="Genomic_DNA"/>
</dbReference>
<dbReference type="Proteomes" id="UP000199647">
    <property type="component" value="Unassembled WGS sequence"/>
</dbReference>
<dbReference type="InterPro" id="IPR021955">
    <property type="entry name" value="DUF3572"/>
</dbReference>
<gene>
    <name evidence="2" type="ORF">SAMN05216548_11651</name>
</gene>
<dbReference type="Pfam" id="PF12096">
    <property type="entry name" value="DUF3572"/>
    <property type="match status" value="1"/>
</dbReference>
<reference evidence="2 3" key="1">
    <citation type="submission" date="2016-10" db="EMBL/GenBank/DDBJ databases">
        <authorList>
            <person name="de Groot N.N."/>
        </authorList>
    </citation>
    <scope>NUCLEOTIDE SEQUENCE [LARGE SCALE GENOMIC DNA]</scope>
    <source>
        <strain evidence="2 3">A52C2</strain>
    </source>
</reference>